<dbReference type="GO" id="GO:0006281">
    <property type="term" value="P:DNA repair"/>
    <property type="evidence" value="ECO:0007669"/>
    <property type="project" value="InterPro"/>
</dbReference>
<dbReference type="OrthoDB" id="446168at2759"/>
<feature type="compositionally biased region" description="Basic residues" evidence="13">
    <location>
        <begin position="102"/>
        <end position="117"/>
    </location>
</feature>
<evidence type="ECO:0000259" key="14">
    <source>
        <dbReference type="PROSITE" id="PS50172"/>
    </source>
</evidence>
<sequence length="1242" mass="140199">MPRDIRSFFQVKNTPSTSKPPEKKVNNRCISSSSDDDIVIATPQLSKAKKNVKKPTSKLVLLSDDDDDEDDFEKKPTKPTKKLEKTKNTHFLSDSDSDTPPKKKSAKEKIINKKKSSDKHPLSDSDGDNSHKKKHSNDKIKNKSAKKSTDDHKTPKKQNDKDKLNEKNKKLGSSDDEKTPKNKKKPNTKTKSHEKDKKVPSIAEMFSRVPIKRVNQPTIQKKVEEADYHMDDDDFIAVLDQFDNENIIDKTLKNSSNGETTSKRKNRDSDIEKEAKKIKIQDDEVKPELNNVKKEEKKLSDDVEMKIESNDDRNKKNKDKKEEKKLIDEDEIKIKSNDEKNKKEEKKLVRDDEMKIKSNDDKKVKEKSSNHVEKIKETLDISKNNEEPSSSTKKNTNDAKKSSKIDKKKTKKHEVEIEENKKPDNKKNATEDDFDFLEDRIIKKKQHAASYQSYLSRGGARNPGSKEIPVGAVNCLAGLTFVVTGVLDSLERFEADELIQKYGGRTVAALSKKTNYLVVGDQAGESKLNKADVLKIKKISEDELLDLIRTRKAGKATDIILTKSKKDNHNKSFKEDTKPLDTSLYVPKTLSNEDKTRTGSSSSSASLTSSVDTPNNKNETKEKEKIINNETPIKLIEKKEPVTKTIKDNKIDNNIKINLPYVEPTAALVEKYRPKTMKQIIGQQTDKSCAKKFYLWLKNWHKNQNNKSTKLTRPSPFAKSDDGAYFKACLLSGPPGIGKTTTVQVACKELGFDLLEFNASDTRSKKLLQNQISTILSNKTAKDYFSIDNNSNNENDGKNMSLKHVLLMDEVDGMAGNEDRGGLQELIALIKSTDIPIVCICNDRNNPKMRTLVNYTFDLRFTKPKLEQIRGAMMSLCYAEKIKITKDDIDKIIEMSGYDIRQVINYLSMRSGDELSNITNENLTNKINKDEKLTPWSVVEKVFSCEAHKNMSIHDKSNLFFHDYNIGSLFVQENYLTIIPKAPKCETLERIALSADSLSIGDVIEKAIRSRDAWSLLPVQACFSSVIPGTLMSGNTVGRTNFPSWLGKNSTARKFDRLLQEITSHTRLVTGASKDAVIFDYLKPLRDAVVRPLVVDGSDGVESAVETMIHYHMLKDDLEGLIECSLWPGQRDPMQGIESKVKAAFTRMYNKKAPIMPYKIGDAPKKKSIQASQESGFGSDGDEIIDDDDDEDEDKDKDDNLEKDRMIKVKKPTKTTNAGASTSKGQTKTTTRGRGRGRGRGK</sequence>
<feature type="compositionally biased region" description="Polar residues" evidence="13">
    <location>
        <begin position="1214"/>
        <end position="1226"/>
    </location>
</feature>
<feature type="region of interest" description="Disordered" evidence="13">
    <location>
        <begin position="1164"/>
        <end position="1242"/>
    </location>
</feature>
<evidence type="ECO:0000256" key="11">
    <source>
        <dbReference type="ARBA" id="ARBA00078526"/>
    </source>
</evidence>
<dbReference type="EMBL" id="JACMRX010000004">
    <property type="protein sequence ID" value="KAF7991816.1"/>
    <property type="molecule type" value="Genomic_DNA"/>
</dbReference>
<feature type="compositionally biased region" description="Low complexity" evidence="13">
    <location>
        <begin position="600"/>
        <end position="617"/>
    </location>
</feature>
<evidence type="ECO:0000313" key="15">
    <source>
        <dbReference type="EMBL" id="KAF7991816.1"/>
    </source>
</evidence>
<dbReference type="FunFam" id="1.20.272.10:FF:000005">
    <property type="entry name" value="Replication factor C subunit 1"/>
    <property type="match status" value="1"/>
</dbReference>
<keyword evidence="16" id="KW-1185">Reference proteome</keyword>
<dbReference type="FunFam" id="3.40.50.10190:FF:000001">
    <property type="entry name" value="Replication factor C subunit 1"/>
    <property type="match status" value="1"/>
</dbReference>
<feature type="compositionally biased region" description="Acidic residues" evidence="13">
    <location>
        <begin position="1180"/>
        <end position="1196"/>
    </location>
</feature>
<evidence type="ECO:0000256" key="5">
    <source>
        <dbReference type="ARBA" id="ARBA00022705"/>
    </source>
</evidence>
<feature type="region of interest" description="Disordered" evidence="13">
    <location>
        <begin position="252"/>
        <end position="430"/>
    </location>
</feature>
<dbReference type="Gene3D" id="1.20.272.10">
    <property type="match status" value="1"/>
</dbReference>
<dbReference type="SMART" id="SM00382">
    <property type="entry name" value="AAA"/>
    <property type="match status" value="1"/>
</dbReference>
<dbReference type="InterPro" id="IPR003959">
    <property type="entry name" value="ATPase_AAA_core"/>
</dbReference>
<dbReference type="GO" id="GO:0003677">
    <property type="term" value="F:DNA binding"/>
    <property type="evidence" value="ECO:0007669"/>
    <property type="project" value="UniProtKB-KW"/>
</dbReference>
<keyword evidence="6" id="KW-0547">Nucleotide-binding</keyword>
<keyword evidence="8" id="KW-0238">DNA-binding</keyword>
<organism evidence="15 16">
    <name type="scientific">Aphidius gifuensis</name>
    <name type="common">Parasitoid wasp</name>
    <dbReference type="NCBI Taxonomy" id="684658"/>
    <lineage>
        <taxon>Eukaryota</taxon>
        <taxon>Metazoa</taxon>
        <taxon>Ecdysozoa</taxon>
        <taxon>Arthropoda</taxon>
        <taxon>Hexapoda</taxon>
        <taxon>Insecta</taxon>
        <taxon>Pterygota</taxon>
        <taxon>Neoptera</taxon>
        <taxon>Endopterygota</taxon>
        <taxon>Hymenoptera</taxon>
        <taxon>Apocrita</taxon>
        <taxon>Ichneumonoidea</taxon>
        <taxon>Braconidae</taxon>
        <taxon>Aphidiinae</taxon>
        <taxon>Aphidius</taxon>
    </lineage>
</organism>
<evidence type="ECO:0000256" key="8">
    <source>
        <dbReference type="ARBA" id="ARBA00023125"/>
    </source>
</evidence>
<dbReference type="SUPFAM" id="SSF52113">
    <property type="entry name" value="BRCT domain"/>
    <property type="match status" value="1"/>
</dbReference>
<feature type="compositionally biased region" description="Basic and acidic residues" evidence="13">
    <location>
        <begin position="413"/>
        <end position="430"/>
    </location>
</feature>
<dbReference type="GO" id="GO:0005634">
    <property type="term" value="C:nucleus"/>
    <property type="evidence" value="ECO:0007669"/>
    <property type="project" value="UniProtKB-SubCell"/>
</dbReference>
<feature type="compositionally biased region" description="Polar residues" evidence="13">
    <location>
        <begin position="10"/>
        <end position="19"/>
    </location>
</feature>
<protein>
    <recommendedName>
        <fullName evidence="3">Replication factor C subunit 1</fullName>
    </recommendedName>
    <alternativeName>
        <fullName evidence="11">Activator 1 140 kDa subunit</fullName>
    </alternativeName>
    <alternativeName>
        <fullName evidence="12">Activator 1 subunit 1</fullName>
    </alternativeName>
    <alternativeName>
        <fullName evidence="10">Replication factor C large subunit</fullName>
    </alternativeName>
</protein>
<feature type="compositionally biased region" description="Basic and acidic residues" evidence="13">
    <location>
        <begin position="1197"/>
        <end position="1207"/>
    </location>
</feature>
<dbReference type="PANTHER" id="PTHR23389:SF6">
    <property type="entry name" value="REPLICATION FACTOR C SUBUNIT 1"/>
    <property type="match status" value="1"/>
</dbReference>
<evidence type="ECO:0000256" key="9">
    <source>
        <dbReference type="ARBA" id="ARBA00023242"/>
    </source>
</evidence>
<dbReference type="CDD" id="cd00009">
    <property type="entry name" value="AAA"/>
    <property type="match status" value="1"/>
</dbReference>
<evidence type="ECO:0000256" key="2">
    <source>
        <dbReference type="ARBA" id="ARBA00006116"/>
    </source>
</evidence>
<dbReference type="PROSITE" id="PS50172">
    <property type="entry name" value="BRCT"/>
    <property type="match status" value="1"/>
</dbReference>
<dbReference type="AlphaFoldDB" id="A0A834XVZ2"/>
<comment type="subcellular location">
    <subcellularLocation>
        <location evidence="1">Nucleus</location>
    </subcellularLocation>
</comment>
<dbReference type="InterPro" id="IPR013725">
    <property type="entry name" value="DNA_replication_fac_RFC1_C"/>
</dbReference>
<feature type="compositionally biased region" description="Basic residues" evidence="13">
    <location>
        <begin position="1231"/>
        <end position="1242"/>
    </location>
</feature>
<dbReference type="Gene3D" id="1.10.8.60">
    <property type="match status" value="1"/>
</dbReference>
<dbReference type="Pfam" id="PF00533">
    <property type="entry name" value="BRCT"/>
    <property type="match status" value="1"/>
</dbReference>
<evidence type="ECO:0000313" key="16">
    <source>
        <dbReference type="Proteomes" id="UP000639338"/>
    </source>
</evidence>
<dbReference type="GO" id="GO:0005524">
    <property type="term" value="F:ATP binding"/>
    <property type="evidence" value="ECO:0007669"/>
    <property type="project" value="UniProtKB-UniRule"/>
</dbReference>
<evidence type="ECO:0000256" key="6">
    <source>
        <dbReference type="ARBA" id="ARBA00022741"/>
    </source>
</evidence>
<feature type="domain" description="BRCT" evidence="14">
    <location>
        <begin position="471"/>
        <end position="561"/>
    </location>
</feature>
<gene>
    <name evidence="15" type="ORF">HCN44_010617</name>
</gene>
<feature type="region of interest" description="Disordered" evidence="13">
    <location>
        <begin position="1"/>
        <end position="209"/>
    </location>
</feature>
<accession>A0A834XVZ2</accession>
<feature type="region of interest" description="Disordered" evidence="13">
    <location>
        <begin position="584"/>
        <end position="626"/>
    </location>
</feature>
<keyword evidence="9" id="KW-0539">Nucleus</keyword>
<evidence type="ECO:0000256" key="13">
    <source>
        <dbReference type="SAM" id="MobiDB-lite"/>
    </source>
</evidence>
<reference evidence="15 16" key="1">
    <citation type="submission" date="2020-08" db="EMBL/GenBank/DDBJ databases">
        <title>Aphidius gifuensis genome sequencing and assembly.</title>
        <authorList>
            <person name="Du Z."/>
        </authorList>
    </citation>
    <scope>NUCLEOTIDE SEQUENCE [LARGE SCALE GENOMIC DNA]</scope>
    <source>
        <strain evidence="15">YNYX2018</strain>
        <tissue evidence="15">Adults</tissue>
    </source>
</reference>
<dbReference type="GO" id="GO:0005663">
    <property type="term" value="C:DNA replication factor C complex"/>
    <property type="evidence" value="ECO:0007669"/>
    <property type="project" value="InterPro"/>
</dbReference>
<dbReference type="Gene3D" id="3.40.50.10190">
    <property type="entry name" value="BRCT domain"/>
    <property type="match status" value="1"/>
</dbReference>
<feature type="compositionally biased region" description="Basic and acidic residues" evidence="13">
    <location>
        <begin position="72"/>
        <end position="87"/>
    </location>
</feature>
<dbReference type="Pfam" id="PF00004">
    <property type="entry name" value="AAA"/>
    <property type="match status" value="1"/>
</dbReference>
<keyword evidence="5" id="KW-0235">DNA replication</keyword>
<dbReference type="Proteomes" id="UP000639338">
    <property type="component" value="Unassembled WGS sequence"/>
</dbReference>
<feature type="compositionally biased region" description="Basic and acidic residues" evidence="13">
    <location>
        <begin position="137"/>
        <end position="180"/>
    </location>
</feature>
<dbReference type="InterPro" id="IPR001357">
    <property type="entry name" value="BRCT_dom"/>
</dbReference>
<evidence type="ECO:0000256" key="12">
    <source>
        <dbReference type="ARBA" id="ARBA00080382"/>
    </source>
</evidence>
<evidence type="ECO:0000256" key="4">
    <source>
        <dbReference type="ARBA" id="ARBA00022553"/>
    </source>
</evidence>
<comment type="similarity">
    <text evidence="2">Belongs to the activator 1 large subunit family.</text>
</comment>
<keyword evidence="7" id="KW-0067">ATP-binding</keyword>
<feature type="compositionally biased region" description="Basic and acidic residues" evidence="13">
    <location>
        <begin position="395"/>
        <end position="405"/>
    </location>
</feature>
<feature type="compositionally biased region" description="Basic residues" evidence="13">
    <location>
        <begin position="181"/>
        <end position="190"/>
    </location>
</feature>
<name>A0A834XVZ2_APHGI</name>
<dbReference type="GO" id="GO:0003689">
    <property type="term" value="F:DNA clamp loader activity"/>
    <property type="evidence" value="ECO:0007669"/>
    <property type="project" value="UniProtKB-UniRule"/>
</dbReference>
<dbReference type="InterPro" id="IPR008921">
    <property type="entry name" value="DNA_pol3_clamp-load_cplx_C"/>
</dbReference>
<evidence type="ECO:0000256" key="10">
    <source>
        <dbReference type="ARBA" id="ARBA00076017"/>
    </source>
</evidence>
<feature type="compositionally biased region" description="Basic residues" evidence="13">
    <location>
        <begin position="47"/>
        <end position="56"/>
    </location>
</feature>
<dbReference type="SMART" id="SM00292">
    <property type="entry name" value="BRCT"/>
    <property type="match status" value="1"/>
</dbReference>
<dbReference type="SUPFAM" id="SSF52540">
    <property type="entry name" value="P-loop containing nucleoside triphosphate hydrolases"/>
    <property type="match status" value="1"/>
</dbReference>
<comment type="caution">
    <text evidence="15">The sequence shown here is derived from an EMBL/GenBank/DDBJ whole genome shotgun (WGS) entry which is preliminary data.</text>
</comment>
<proteinExistence type="inferred from homology"/>
<dbReference type="GO" id="GO:0016887">
    <property type="term" value="F:ATP hydrolysis activity"/>
    <property type="evidence" value="ECO:0007669"/>
    <property type="project" value="InterPro"/>
</dbReference>
<evidence type="ECO:0000256" key="3">
    <source>
        <dbReference type="ARBA" id="ARBA00020401"/>
    </source>
</evidence>
<dbReference type="Gene3D" id="3.40.50.300">
    <property type="entry name" value="P-loop containing nucleotide triphosphate hydrolases"/>
    <property type="match status" value="1"/>
</dbReference>
<evidence type="ECO:0000256" key="7">
    <source>
        <dbReference type="ARBA" id="ARBA00022840"/>
    </source>
</evidence>
<dbReference type="InterPro" id="IPR003593">
    <property type="entry name" value="AAA+_ATPase"/>
</dbReference>
<dbReference type="SUPFAM" id="SSF48019">
    <property type="entry name" value="post-AAA+ oligomerization domain-like"/>
    <property type="match status" value="1"/>
</dbReference>
<dbReference type="InterPro" id="IPR036420">
    <property type="entry name" value="BRCT_dom_sf"/>
</dbReference>
<dbReference type="Pfam" id="PF08519">
    <property type="entry name" value="RFC1"/>
    <property type="match status" value="1"/>
</dbReference>
<dbReference type="GO" id="GO:0006260">
    <property type="term" value="P:DNA replication"/>
    <property type="evidence" value="ECO:0007669"/>
    <property type="project" value="UniProtKB-KW"/>
</dbReference>
<keyword evidence="4" id="KW-0597">Phosphoprotein</keyword>
<dbReference type="Pfam" id="PF25361">
    <property type="entry name" value="AAA_lid_RFC1"/>
    <property type="match status" value="1"/>
</dbReference>
<evidence type="ECO:0000256" key="1">
    <source>
        <dbReference type="ARBA" id="ARBA00004123"/>
    </source>
</evidence>
<feature type="compositionally biased region" description="Basic and acidic residues" evidence="13">
    <location>
        <begin position="267"/>
        <end position="386"/>
    </location>
</feature>
<dbReference type="InterPro" id="IPR027417">
    <property type="entry name" value="P-loop_NTPase"/>
</dbReference>
<dbReference type="FunFam" id="3.40.50.300:FF:000395">
    <property type="entry name" value="Replication factor C subunit 1"/>
    <property type="match status" value="1"/>
</dbReference>
<dbReference type="PANTHER" id="PTHR23389">
    <property type="entry name" value="CHROMOSOME TRANSMISSION FIDELITY FACTOR 18"/>
    <property type="match status" value="1"/>
</dbReference>